<name>A0A840E559_9BACT</name>
<protein>
    <submittedName>
        <fullName evidence="1">Uncharacterized protein</fullName>
    </submittedName>
</protein>
<dbReference type="EMBL" id="JACIFF010000009">
    <property type="protein sequence ID" value="MBB4080774.1"/>
    <property type="molecule type" value="Genomic_DNA"/>
</dbReference>
<evidence type="ECO:0000313" key="2">
    <source>
        <dbReference type="Proteomes" id="UP000576209"/>
    </source>
</evidence>
<gene>
    <name evidence="1" type="ORF">GGR28_003409</name>
</gene>
<sequence length="36" mass="4109">MGWKTTTEMNEKIAFINELVTGEFSIVRITDLIYSG</sequence>
<organism evidence="1 2">
    <name type="scientific">Neolewinella aquimaris</name>
    <dbReference type="NCBI Taxonomy" id="1835722"/>
    <lineage>
        <taxon>Bacteria</taxon>
        <taxon>Pseudomonadati</taxon>
        <taxon>Bacteroidota</taxon>
        <taxon>Saprospiria</taxon>
        <taxon>Saprospirales</taxon>
        <taxon>Lewinellaceae</taxon>
        <taxon>Neolewinella</taxon>
    </lineage>
</organism>
<evidence type="ECO:0000313" key="1">
    <source>
        <dbReference type="EMBL" id="MBB4080774.1"/>
    </source>
</evidence>
<comment type="caution">
    <text evidence="1">The sequence shown here is derived from an EMBL/GenBank/DDBJ whole genome shotgun (WGS) entry which is preliminary data.</text>
</comment>
<dbReference type="Proteomes" id="UP000576209">
    <property type="component" value="Unassembled WGS sequence"/>
</dbReference>
<proteinExistence type="predicted"/>
<dbReference type="AlphaFoldDB" id="A0A840E559"/>
<reference evidence="1 2" key="1">
    <citation type="submission" date="2020-08" db="EMBL/GenBank/DDBJ databases">
        <title>Genomic Encyclopedia of Type Strains, Phase IV (KMG-IV): sequencing the most valuable type-strain genomes for metagenomic binning, comparative biology and taxonomic classification.</title>
        <authorList>
            <person name="Goeker M."/>
        </authorList>
    </citation>
    <scope>NUCLEOTIDE SEQUENCE [LARGE SCALE GENOMIC DNA]</scope>
    <source>
        <strain evidence="1 2">DSM 105137</strain>
    </source>
</reference>
<accession>A0A840E559</accession>
<keyword evidence="2" id="KW-1185">Reference proteome</keyword>